<keyword evidence="3" id="KW-0540">Nuclease</keyword>
<dbReference type="Pfam" id="PF04493">
    <property type="entry name" value="Endonuclease_5"/>
    <property type="match status" value="1"/>
</dbReference>
<dbReference type="KEGG" id="dfa:DFA_03044"/>
<evidence type="ECO:0000256" key="5">
    <source>
        <dbReference type="ARBA" id="ARBA00022801"/>
    </source>
</evidence>
<dbReference type="OrthoDB" id="20018at2759"/>
<accession>F4PGG6</accession>
<dbReference type="AlphaFoldDB" id="F4PGG6"/>
<dbReference type="GeneID" id="14877257"/>
<keyword evidence="2" id="KW-0963">Cytoplasm</keyword>
<dbReference type="Proteomes" id="UP000007797">
    <property type="component" value="Unassembled WGS sequence"/>
</dbReference>
<dbReference type="InterPro" id="IPR007581">
    <property type="entry name" value="Endonuclease-V"/>
</dbReference>
<dbReference type="GO" id="GO:0005730">
    <property type="term" value="C:nucleolus"/>
    <property type="evidence" value="ECO:0007669"/>
    <property type="project" value="TreeGrafter"/>
</dbReference>
<keyword evidence="5" id="KW-0378">Hydrolase</keyword>
<dbReference type="GO" id="GO:0005737">
    <property type="term" value="C:cytoplasm"/>
    <property type="evidence" value="ECO:0007669"/>
    <property type="project" value="UniProtKB-SubCell"/>
</dbReference>
<proteinExistence type="inferred from homology"/>
<evidence type="ECO:0000256" key="6">
    <source>
        <dbReference type="SAM" id="MobiDB-lite"/>
    </source>
</evidence>
<evidence type="ECO:0000313" key="8">
    <source>
        <dbReference type="Proteomes" id="UP000007797"/>
    </source>
</evidence>
<evidence type="ECO:0000256" key="4">
    <source>
        <dbReference type="ARBA" id="ARBA00022759"/>
    </source>
</evidence>
<sequence>MDNQDEEVHQPQEVYNQKNSEEYKEIESQWIVIQNELKTKHITHDQIDWVIPNNNNNSNSTSTSTTTSTTLKYVGGVDISFVKDNDEDACASLIILEYPSLKVVHKEMEFVKLDLPYIPGFLAFRECPSLTRLIDRVKTQHPRFYPQVLLVDGNGFLHPRAFGLACHLGVLCDLPTIGIGKTFFHVDGLDTKAVKTAFSQQCKQAGDHYDLTGDSGTVWGSAVLSHINSKNPIFVSVGHRLSLASSLQVVQACTTSNRIPEPVRQADLLSRDFIRKNYKPSPIPSPTTTTTATTTSTTTTNE</sequence>
<comment type="subcellular location">
    <subcellularLocation>
        <location evidence="1">Cytoplasm</location>
    </subcellularLocation>
</comment>
<evidence type="ECO:0000313" key="7">
    <source>
        <dbReference type="EMBL" id="EGG24800.1"/>
    </source>
</evidence>
<evidence type="ECO:0000256" key="2">
    <source>
        <dbReference type="ARBA" id="ARBA00022490"/>
    </source>
</evidence>
<dbReference type="PANTHER" id="PTHR28511">
    <property type="entry name" value="ENDONUCLEASE V"/>
    <property type="match status" value="1"/>
</dbReference>
<dbReference type="Gene3D" id="3.30.2170.10">
    <property type="entry name" value="archaeoglobus fulgidus dsm 4304 superfamily"/>
    <property type="match status" value="1"/>
</dbReference>
<dbReference type="RefSeq" id="XP_004362651.1">
    <property type="nucleotide sequence ID" value="XM_004362594.1"/>
</dbReference>
<evidence type="ECO:0000256" key="3">
    <source>
        <dbReference type="ARBA" id="ARBA00022722"/>
    </source>
</evidence>
<gene>
    <name evidence="7" type="ORF">DFA_03044</name>
</gene>
<keyword evidence="4 7" id="KW-0255">Endonuclease</keyword>
<organism evidence="7 8">
    <name type="scientific">Cavenderia fasciculata</name>
    <name type="common">Slime mold</name>
    <name type="synonym">Dictyostelium fasciculatum</name>
    <dbReference type="NCBI Taxonomy" id="261658"/>
    <lineage>
        <taxon>Eukaryota</taxon>
        <taxon>Amoebozoa</taxon>
        <taxon>Evosea</taxon>
        <taxon>Eumycetozoa</taxon>
        <taxon>Dictyostelia</taxon>
        <taxon>Acytosteliales</taxon>
        <taxon>Cavenderiaceae</taxon>
        <taxon>Cavenderia</taxon>
    </lineage>
</organism>
<keyword evidence="8" id="KW-1185">Reference proteome</keyword>
<dbReference type="CDD" id="cd06559">
    <property type="entry name" value="Endonuclease_V"/>
    <property type="match status" value="1"/>
</dbReference>
<dbReference type="GO" id="GO:0016891">
    <property type="term" value="F:RNA endonuclease activity producing 5'-phosphomonoesters, hydrolytic mechanism"/>
    <property type="evidence" value="ECO:0007669"/>
    <property type="project" value="TreeGrafter"/>
</dbReference>
<dbReference type="OMA" id="NACAHTL"/>
<protein>
    <submittedName>
        <fullName evidence="7">Endonuclease V</fullName>
    </submittedName>
</protein>
<reference evidence="8" key="1">
    <citation type="journal article" date="2011" name="Genome Res.">
        <title>Phylogeny-wide analysis of social amoeba genomes highlights ancient origins for complex intercellular communication.</title>
        <authorList>
            <person name="Heidel A.J."/>
            <person name="Lawal H.M."/>
            <person name="Felder M."/>
            <person name="Schilde C."/>
            <person name="Helps N.R."/>
            <person name="Tunggal B."/>
            <person name="Rivero F."/>
            <person name="John U."/>
            <person name="Schleicher M."/>
            <person name="Eichinger L."/>
            <person name="Platzer M."/>
            <person name="Noegel A.A."/>
            <person name="Schaap P."/>
            <person name="Gloeckner G."/>
        </authorList>
    </citation>
    <scope>NUCLEOTIDE SEQUENCE [LARGE SCALE GENOMIC DNA]</scope>
    <source>
        <strain evidence="8">SH3</strain>
    </source>
</reference>
<dbReference type="EMBL" id="GL883006">
    <property type="protein sequence ID" value="EGG24800.1"/>
    <property type="molecule type" value="Genomic_DNA"/>
</dbReference>
<evidence type="ECO:0000256" key="1">
    <source>
        <dbReference type="ARBA" id="ARBA00004496"/>
    </source>
</evidence>
<feature type="compositionally biased region" description="Low complexity" evidence="6">
    <location>
        <begin position="286"/>
        <end position="302"/>
    </location>
</feature>
<feature type="region of interest" description="Disordered" evidence="6">
    <location>
        <begin position="277"/>
        <end position="302"/>
    </location>
</feature>
<dbReference type="HAMAP" id="MF_00801">
    <property type="entry name" value="Endonuclease_5"/>
    <property type="match status" value="1"/>
</dbReference>
<dbReference type="STRING" id="1054147.F4PGG6"/>
<name>F4PGG6_CACFS</name>
<dbReference type="GO" id="GO:0006281">
    <property type="term" value="P:DNA repair"/>
    <property type="evidence" value="ECO:0007669"/>
    <property type="project" value="InterPro"/>
</dbReference>
<dbReference type="GO" id="GO:0003727">
    <property type="term" value="F:single-stranded RNA binding"/>
    <property type="evidence" value="ECO:0007669"/>
    <property type="project" value="TreeGrafter"/>
</dbReference>
<dbReference type="PANTHER" id="PTHR28511:SF1">
    <property type="entry name" value="ENDONUCLEASE V"/>
    <property type="match status" value="1"/>
</dbReference>